<dbReference type="KEGG" id="pno:SNOG_03109"/>
<dbReference type="GeneID" id="5970550"/>
<dbReference type="AlphaFoldDB" id="Q0UYQ5"/>
<accession>Q0UYQ5</accession>
<proteinExistence type="predicted"/>
<reference evidence="2" key="1">
    <citation type="journal article" date="2007" name="Plant Cell">
        <title>Dothideomycete-plant interactions illuminated by genome sequencing and EST analysis of the wheat pathogen Stagonospora nodorum.</title>
        <authorList>
            <person name="Hane J.K."/>
            <person name="Lowe R.G."/>
            <person name="Solomon P.S."/>
            <person name="Tan K.C."/>
            <person name="Schoch C.L."/>
            <person name="Spatafora J.W."/>
            <person name="Crous P.W."/>
            <person name="Kodira C."/>
            <person name="Birren B.W."/>
            <person name="Galagan J.E."/>
            <person name="Torriani S.F."/>
            <person name="McDonald B.A."/>
            <person name="Oliver R.P."/>
        </authorList>
    </citation>
    <scope>NUCLEOTIDE SEQUENCE [LARGE SCALE GENOMIC DNA]</scope>
    <source>
        <strain evidence="2">SN15 / ATCC MYA-4574 / FGSC 10173</strain>
    </source>
</reference>
<sequence>MVFGADHIRVDSQDNLVQSASHQRSVDFIAIQEEVLFWSSRGAKLEPREYIQGYDKWQDYPVNPGDVPTLVLGLVAENSKSLHPASRISVDVVLTSETLRCSMMGTGLCANPNCEVDRVAAYIA</sequence>
<organism evidence="1 2">
    <name type="scientific">Phaeosphaeria nodorum (strain SN15 / ATCC MYA-4574 / FGSC 10173)</name>
    <name type="common">Glume blotch fungus</name>
    <name type="synonym">Parastagonospora nodorum</name>
    <dbReference type="NCBI Taxonomy" id="321614"/>
    <lineage>
        <taxon>Eukaryota</taxon>
        <taxon>Fungi</taxon>
        <taxon>Dikarya</taxon>
        <taxon>Ascomycota</taxon>
        <taxon>Pezizomycotina</taxon>
        <taxon>Dothideomycetes</taxon>
        <taxon>Pleosporomycetidae</taxon>
        <taxon>Pleosporales</taxon>
        <taxon>Pleosporineae</taxon>
        <taxon>Phaeosphaeriaceae</taxon>
        <taxon>Parastagonospora</taxon>
    </lineage>
</organism>
<evidence type="ECO:0000313" key="2">
    <source>
        <dbReference type="Proteomes" id="UP000001055"/>
    </source>
</evidence>
<evidence type="ECO:0000313" key="1">
    <source>
        <dbReference type="EMBL" id="EAT89840.1"/>
    </source>
</evidence>
<dbReference type="HOGENOM" id="CLU_2004729_0_0_1"/>
<name>Q0UYQ5_PHANO</name>
<dbReference type="InParanoid" id="Q0UYQ5"/>
<dbReference type="EMBL" id="CH445328">
    <property type="protein sequence ID" value="EAT89840.1"/>
    <property type="molecule type" value="Genomic_DNA"/>
</dbReference>
<dbReference type="RefSeq" id="XP_001793693.1">
    <property type="nucleotide sequence ID" value="XM_001793641.1"/>
</dbReference>
<gene>
    <name evidence="1" type="ORF">SNOG_03109</name>
</gene>
<protein>
    <submittedName>
        <fullName evidence="1">Uncharacterized protein</fullName>
    </submittedName>
</protein>
<dbReference type="Proteomes" id="UP000001055">
    <property type="component" value="Unassembled WGS sequence"/>
</dbReference>